<keyword evidence="1 2" id="KW-0238">DNA-binding</keyword>
<dbReference type="Pfam" id="PF00440">
    <property type="entry name" value="TetR_N"/>
    <property type="match status" value="1"/>
</dbReference>
<evidence type="ECO:0000313" key="5">
    <source>
        <dbReference type="Proteomes" id="UP001589855"/>
    </source>
</evidence>
<protein>
    <submittedName>
        <fullName evidence="4">TetR/AcrR family transcriptional regulator</fullName>
    </submittedName>
</protein>
<keyword evidence="5" id="KW-1185">Reference proteome</keyword>
<gene>
    <name evidence="4" type="ORF">ACFFGS_03850</name>
</gene>
<organism evidence="4 5">
    <name type="scientific">Lactiplantibacillus plajomi</name>
    <dbReference type="NCBI Taxonomy" id="1457217"/>
    <lineage>
        <taxon>Bacteria</taxon>
        <taxon>Bacillati</taxon>
        <taxon>Bacillota</taxon>
        <taxon>Bacilli</taxon>
        <taxon>Lactobacillales</taxon>
        <taxon>Lactobacillaceae</taxon>
        <taxon>Lactiplantibacillus</taxon>
    </lineage>
</organism>
<dbReference type="InterPro" id="IPR001647">
    <property type="entry name" value="HTH_TetR"/>
</dbReference>
<dbReference type="InterPro" id="IPR009057">
    <property type="entry name" value="Homeodomain-like_sf"/>
</dbReference>
<dbReference type="InterPro" id="IPR050109">
    <property type="entry name" value="HTH-type_TetR-like_transc_reg"/>
</dbReference>
<dbReference type="Gene3D" id="1.10.357.10">
    <property type="entry name" value="Tetracycline Repressor, domain 2"/>
    <property type="match status" value="1"/>
</dbReference>
<reference evidence="4 5" key="1">
    <citation type="submission" date="2024-09" db="EMBL/GenBank/DDBJ databases">
        <authorList>
            <person name="Sun Q."/>
            <person name="Mori K."/>
        </authorList>
    </citation>
    <scope>NUCLEOTIDE SEQUENCE [LARGE SCALE GENOMIC DNA]</scope>
    <source>
        <strain evidence="4 5">TBRC 4575</strain>
    </source>
</reference>
<dbReference type="SUPFAM" id="SSF46689">
    <property type="entry name" value="Homeodomain-like"/>
    <property type="match status" value="1"/>
</dbReference>
<name>A0ABV6K5B9_9LACO</name>
<feature type="domain" description="HTH tetR-type" evidence="3">
    <location>
        <begin position="21"/>
        <end position="81"/>
    </location>
</feature>
<accession>A0ABV6K5B9</accession>
<dbReference type="PANTHER" id="PTHR30055:SF222">
    <property type="entry name" value="REGULATORY PROTEIN"/>
    <property type="match status" value="1"/>
</dbReference>
<dbReference type="PANTHER" id="PTHR30055">
    <property type="entry name" value="HTH-TYPE TRANSCRIPTIONAL REGULATOR RUTR"/>
    <property type="match status" value="1"/>
</dbReference>
<dbReference type="RefSeq" id="WP_137644654.1">
    <property type="nucleotide sequence ID" value="NZ_BAABRM010000007.1"/>
</dbReference>
<evidence type="ECO:0000256" key="1">
    <source>
        <dbReference type="ARBA" id="ARBA00023125"/>
    </source>
</evidence>
<dbReference type="EMBL" id="JBHLUK010000024">
    <property type="protein sequence ID" value="MFC0423258.1"/>
    <property type="molecule type" value="Genomic_DNA"/>
</dbReference>
<sequence>MEHPRIRDYFNQNLEAAQDVTPKQRAILQASLDLFAEKGFQQTSTSDIARRAGVAEGTVYRRYRTKEALRVAVLAPILTHVAPSLASDFSNDELRQRYSSLRAFLTAIYDDRVAFVLANQREIKVILEMVAFDQDRRDTVIRRVAPVVVQQMAGVLKQLRQDGLLVAWPDDLVIQTILSMIGGELVRTALNLAGANRQRERAQILEVLVKTLTP</sequence>
<feature type="DNA-binding region" description="H-T-H motif" evidence="2">
    <location>
        <begin position="44"/>
        <end position="63"/>
    </location>
</feature>
<proteinExistence type="predicted"/>
<dbReference type="PROSITE" id="PS50977">
    <property type="entry name" value="HTH_TETR_2"/>
    <property type="match status" value="1"/>
</dbReference>
<dbReference type="PRINTS" id="PR00455">
    <property type="entry name" value="HTHTETR"/>
</dbReference>
<dbReference type="Proteomes" id="UP001589855">
    <property type="component" value="Unassembled WGS sequence"/>
</dbReference>
<evidence type="ECO:0000259" key="3">
    <source>
        <dbReference type="PROSITE" id="PS50977"/>
    </source>
</evidence>
<evidence type="ECO:0000313" key="4">
    <source>
        <dbReference type="EMBL" id="MFC0423258.1"/>
    </source>
</evidence>
<comment type="caution">
    <text evidence="4">The sequence shown here is derived from an EMBL/GenBank/DDBJ whole genome shotgun (WGS) entry which is preliminary data.</text>
</comment>
<evidence type="ECO:0000256" key="2">
    <source>
        <dbReference type="PROSITE-ProRule" id="PRU00335"/>
    </source>
</evidence>